<dbReference type="Gene3D" id="3.30.750.24">
    <property type="entry name" value="STAS domain"/>
    <property type="match status" value="1"/>
</dbReference>
<dbReference type="InterPro" id="IPR051932">
    <property type="entry name" value="Bact_StressResp_Reg"/>
</dbReference>
<organism evidence="3 4">
    <name type="scientific">Bacillus infantis</name>
    <dbReference type="NCBI Taxonomy" id="324767"/>
    <lineage>
        <taxon>Bacteria</taxon>
        <taxon>Bacillati</taxon>
        <taxon>Bacillota</taxon>
        <taxon>Bacilli</taxon>
        <taxon>Bacillales</taxon>
        <taxon>Bacillaceae</taxon>
        <taxon>Bacillus</taxon>
    </lineage>
</organism>
<comment type="caution">
    <text evidence="3">The sequence shown here is derived from an EMBL/GenBank/DDBJ whole genome shotgun (WGS) entry which is preliminary data.</text>
</comment>
<dbReference type="InterPro" id="IPR036513">
    <property type="entry name" value="STAS_dom_sf"/>
</dbReference>
<accession>A0A5D4RKS8</accession>
<dbReference type="Gene3D" id="3.30.450.40">
    <property type="match status" value="1"/>
</dbReference>
<dbReference type="CDD" id="cd07041">
    <property type="entry name" value="STAS_RsbR_RsbS_like"/>
    <property type="match status" value="1"/>
</dbReference>
<gene>
    <name evidence="3" type="ORF">FZD51_07665</name>
</gene>
<evidence type="ECO:0000313" key="3">
    <source>
        <dbReference type="EMBL" id="TYS50406.1"/>
    </source>
</evidence>
<protein>
    <submittedName>
        <fullName evidence="3">GAF domain-containing protein</fullName>
    </submittedName>
</protein>
<dbReference type="SMART" id="SM00065">
    <property type="entry name" value="GAF"/>
    <property type="match status" value="1"/>
</dbReference>
<dbReference type="InterPro" id="IPR003018">
    <property type="entry name" value="GAF"/>
</dbReference>
<dbReference type="RefSeq" id="WP_148974208.1">
    <property type="nucleotide sequence ID" value="NZ_VTER01000003.1"/>
</dbReference>
<proteinExistence type="predicted"/>
<dbReference type="PANTHER" id="PTHR33745:SF3">
    <property type="entry name" value="RSBT CO-ANTAGONIST PROTEIN RSBRC"/>
    <property type="match status" value="1"/>
</dbReference>
<keyword evidence="1" id="KW-0597">Phosphoprotein</keyword>
<dbReference type="AlphaFoldDB" id="A0A5D4RKS8"/>
<dbReference type="Proteomes" id="UP000322139">
    <property type="component" value="Unassembled WGS sequence"/>
</dbReference>
<feature type="domain" description="STAS" evidence="2">
    <location>
        <begin position="164"/>
        <end position="275"/>
    </location>
</feature>
<dbReference type="InterPro" id="IPR002645">
    <property type="entry name" value="STAS_dom"/>
</dbReference>
<dbReference type="InterPro" id="IPR029016">
    <property type="entry name" value="GAF-like_dom_sf"/>
</dbReference>
<dbReference type="PROSITE" id="PS50801">
    <property type="entry name" value="STAS"/>
    <property type="match status" value="1"/>
</dbReference>
<reference evidence="3 4" key="1">
    <citation type="submission" date="2019-08" db="EMBL/GenBank/DDBJ databases">
        <title>Bacillus genomes from the desert of Cuatro Cienegas, Coahuila.</title>
        <authorList>
            <person name="Olmedo-Alvarez G."/>
        </authorList>
    </citation>
    <scope>NUCLEOTIDE SEQUENCE [LARGE SCALE GENOMIC DNA]</scope>
    <source>
        <strain evidence="3 4">CH446_14T</strain>
    </source>
</reference>
<dbReference type="Pfam" id="PF13185">
    <property type="entry name" value="GAF_2"/>
    <property type="match status" value="1"/>
</dbReference>
<evidence type="ECO:0000313" key="4">
    <source>
        <dbReference type="Proteomes" id="UP000322139"/>
    </source>
</evidence>
<dbReference type="SUPFAM" id="SSF55781">
    <property type="entry name" value="GAF domain-like"/>
    <property type="match status" value="1"/>
</dbReference>
<dbReference type="EMBL" id="VTER01000003">
    <property type="protein sequence ID" value="TYS50406.1"/>
    <property type="molecule type" value="Genomic_DNA"/>
</dbReference>
<sequence length="298" mass="32895">MNSNVFSYSKFMNFDEAADSILRMMSRILNINTLFIAKNDQRTNEIVKVVNHGDTLLREGDTLPFEETFCKLSVDHGEKVLFIPDITKSDLSNALNVTRNLGSGSFVGLPIFYEDGRNYGTICGLDTETFELTEEHVELFETMSSLLSYVLELDDANRQIQTLSAPLVPITTGVAILPIIGNINEFRLETIIELALTKSESLSLEYLIIDLSGILQINDMVSSSLLKVANMLSLIGVTPILTGIRPDLALNAISTNIDLKSVKTEASLESALKTIGFTLSRDEGKDRGRGSSSRSLFR</sequence>
<dbReference type="SUPFAM" id="SSF52091">
    <property type="entry name" value="SpoIIaa-like"/>
    <property type="match status" value="1"/>
</dbReference>
<evidence type="ECO:0000256" key="1">
    <source>
        <dbReference type="ARBA" id="ARBA00022553"/>
    </source>
</evidence>
<dbReference type="Pfam" id="PF01740">
    <property type="entry name" value="STAS"/>
    <property type="match status" value="1"/>
</dbReference>
<name>A0A5D4RKS8_9BACI</name>
<evidence type="ECO:0000259" key="2">
    <source>
        <dbReference type="PROSITE" id="PS50801"/>
    </source>
</evidence>
<dbReference type="PANTHER" id="PTHR33745">
    <property type="entry name" value="RSBT ANTAGONIST PROTEIN RSBS-RELATED"/>
    <property type="match status" value="1"/>
</dbReference>